<name>A0A0B7BS44_9EUPU</name>
<evidence type="ECO:0000313" key="1">
    <source>
        <dbReference type="EMBL" id="CEK95727.1"/>
    </source>
</evidence>
<organism evidence="1">
    <name type="scientific">Arion vulgaris</name>
    <dbReference type="NCBI Taxonomy" id="1028688"/>
    <lineage>
        <taxon>Eukaryota</taxon>
        <taxon>Metazoa</taxon>
        <taxon>Spiralia</taxon>
        <taxon>Lophotrochozoa</taxon>
        <taxon>Mollusca</taxon>
        <taxon>Gastropoda</taxon>
        <taxon>Heterobranchia</taxon>
        <taxon>Euthyneura</taxon>
        <taxon>Panpulmonata</taxon>
        <taxon>Eupulmonata</taxon>
        <taxon>Stylommatophora</taxon>
        <taxon>Helicina</taxon>
        <taxon>Arionoidea</taxon>
        <taxon>Arionidae</taxon>
        <taxon>Arion</taxon>
    </lineage>
</organism>
<gene>
    <name evidence="1" type="primary">ORF208458</name>
</gene>
<dbReference type="AlphaFoldDB" id="A0A0B7BS44"/>
<accession>A0A0B7BS44</accession>
<proteinExistence type="predicted"/>
<dbReference type="EMBL" id="HACG01048862">
    <property type="protein sequence ID" value="CEK95727.1"/>
    <property type="molecule type" value="Transcribed_RNA"/>
</dbReference>
<reference evidence="1" key="1">
    <citation type="submission" date="2014-12" db="EMBL/GenBank/DDBJ databases">
        <title>Insight into the proteome of Arion vulgaris.</title>
        <authorList>
            <person name="Aradska J."/>
            <person name="Bulat T."/>
            <person name="Smidak R."/>
            <person name="Sarate P."/>
            <person name="Gangsoo J."/>
            <person name="Sialana F."/>
            <person name="Bilban M."/>
            <person name="Lubec G."/>
        </authorList>
    </citation>
    <scope>NUCLEOTIDE SEQUENCE</scope>
    <source>
        <tissue evidence="1">Skin</tissue>
    </source>
</reference>
<sequence length="57" mass="6348">MASHPPSIAQSINFVAPATILSNLQIKKTALVNQIIWSGFKPMTFRTYFKHLATETS</sequence>
<protein>
    <submittedName>
        <fullName evidence="1">Uncharacterized protein</fullName>
    </submittedName>
</protein>